<keyword evidence="3" id="KW-1185">Reference proteome</keyword>
<name>A0ABY4L0T5_THEAE</name>
<keyword evidence="1" id="KW-0812">Transmembrane</keyword>
<feature type="transmembrane region" description="Helical" evidence="1">
    <location>
        <begin position="27"/>
        <end position="46"/>
    </location>
</feature>
<dbReference type="EMBL" id="CP051627">
    <property type="protein sequence ID" value="UPT20949.1"/>
    <property type="molecule type" value="Genomic_DNA"/>
</dbReference>
<feature type="transmembrane region" description="Helical" evidence="1">
    <location>
        <begin position="52"/>
        <end position="71"/>
    </location>
</feature>
<reference evidence="2 3" key="1">
    <citation type="submission" date="2020-04" db="EMBL/GenBank/DDBJ databases">
        <title>Thermobifida alba genome sequencing and assembly.</title>
        <authorList>
            <person name="Luzics S."/>
            <person name="Horvath B."/>
            <person name="Nagy I."/>
            <person name="Toth A."/>
            <person name="Nagy I."/>
            <person name="Kukolya J."/>
        </authorList>
    </citation>
    <scope>NUCLEOTIDE SEQUENCE [LARGE SCALE GENOMIC DNA]</scope>
    <source>
        <strain evidence="2 3">DSM 43795</strain>
    </source>
</reference>
<dbReference type="InterPro" id="IPR021449">
    <property type="entry name" value="DUF3099"/>
</dbReference>
<dbReference type="RefSeq" id="WP_341849785.1">
    <property type="nucleotide sequence ID" value="NZ_BAABEB010000027.1"/>
</dbReference>
<sequence>MRTVVVHRWGGTALRRWRNQPRRMRRYEELMSVCLVLFVLSAPVGMLFGADWGVAMCVVAAIIPPVAVIIANSADPDDPKDHDARFGPNAPR</sequence>
<keyword evidence="1" id="KW-0472">Membrane</keyword>
<evidence type="ECO:0000313" key="2">
    <source>
        <dbReference type="EMBL" id="UPT20949.1"/>
    </source>
</evidence>
<protein>
    <submittedName>
        <fullName evidence="2">DUF3099 domain-containing protein</fullName>
    </submittedName>
</protein>
<keyword evidence="1" id="KW-1133">Transmembrane helix</keyword>
<evidence type="ECO:0000256" key="1">
    <source>
        <dbReference type="SAM" id="Phobius"/>
    </source>
</evidence>
<accession>A0ABY4L0T5</accession>
<dbReference type="Proteomes" id="UP000832041">
    <property type="component" value="Chromosome"/>
</dbReference>
<organism evidence="2 3">
    <name type="scientific">Thermobifida alba</name>
    <name type="common">Thermomonospora alba</name>
    <dbReference type="NCBI Taxonomy" id="53522"/>
    <lineage>
        <taxon>Bacteria</taxon>
        <taxon>Bacillati</taxon>
        <taxon>Actinomycetota</taxon>
        <taxon>Actinomycetes</taxon>
        <taxon>Streptosporangiales</taxon>
        <taxon>Nocardiopsidaceae</taxon>
        <taxon>Thermobifida</taxon>
    </lineage>
</organism>
<proteinExistence type="predicted"/>
<gene>
    <name evidence="2" type="ORF">FOF52_08220</name>
</gene>
<evidence type="ECO:0000313" key="3">
    <source>
        <dbReference type="Proteomes" id="UP000832041"/>
    </source>
</evidence>
<dbReference type="Pfam" id="PF11298">
    <property type="entry name" value="DUF3099"/>
    <property type="match status" value="1"/>
</dbReference>